<dbReference type="EMBL" id="NCKV01000064">
    <property type="protein sequence ID" value="RWS31773.1"/>
    <property type="molecule type" value="Genomic_DNA"/>
</dbReference>
<name>A0A443SW80_9ACAR</name>
<dbReference type="VEuPathDB" id="VectorBase:LDEU000261"/>
<dbReference type="AlphaFoldDB" id="A0A443SW80"/>
<evidence type="ECO:0000313" key="2">
    <source>
        <dbReference type="Proteomes" id="UP000288716"/>
    </source>
</evidence>
<sequence>VFCVHGGLSTKINTLDQVRTLENIQEIPYKEAF</sequence>
<feature type="non-terminal residue" evidence="1">
    <location>
        <position position="1"/>
    </location>
</feature>
<dbReference type="Gene3D" id="3.60.21.10">
    <property type="match status" value="1"/>
</dbReference>
<dbReference type="InterPro" id="IPR029052">
    <property type="entry name" value="Metallo-depent_PP-like"/>
</dbReference>
<keyword evidence="2" id="KW-1185">Reference proteome</keyword>
<evidence type="ECO:0000313" key="1">
    <source>
        <dbReference type="EMBL" id="RWS31773.1"/>
    </source>
</evidence>
<gene>
    <name evidence="1" type="ORF">B4U80_06367</name>
</gene>
<dbReference type="SUPFAM" id="SSF56300">
    <property type="entry name" value="Metallo-dependent phosphatases"/>
    <property type="match status" value="1"/>
</dbReference>
<comment type="caution">
    <text evidence="1">The sequence shown here is derived from an EMBL/GenBank/DDBJ whole genome shotgun (WGS) entry which is preliminary data.</text>
</comment>
<reference evidence="1 2" key="1">
    <citation type="journal article" date="2018" name="Gigascience">
        <title>Genomes of trombidid mites reveal novel predicted allergens and laterally-transferred genes associated with secondary metabolism.</title>
        <authorList>
            <person name="Dong X."/>
            <person name="Chaisiri K."/>
            <person name="Xia D."/>
            <person name="Armstrong S.D."/>
            <person name="Fang Y."/>
            <person name="Donnelly M.J."/>
            <person name="Kadowaki T."/>
            <person name="McGarry J.W."/>
            <person name="Darby A.C."/>
            <person name="Makepeace B.L."/>
        </authorList>
    </citation>
    <scope>NUCLEOTIDE SEQUENCE [LARGE SCALE GENOMIC DNA]</scope>
    <source>
        <strain evidence="1">UoL-UT</strain>
    </source>
</reference>
<accession>A0A443SW80</accession>
<organism evidence="1 2">
    <name type="scientific">Leptotrombidium deliense</name>
    <dbReference type="NCBI Taxonomy" id="299467"/>
    <lineage>
        <taxon>Eukaryota</taxon>
        <taxon>Metazoa</taxon>
        <taxon>Ecdysozoa</taxon>
        <taxon>Arthropoda</taxon>
        <taxon>Chelicerata</taxon>
        <taxon>Arachnida</taxon>
        <taxon>Acari</taxon>
        <taxon>Acariformes</taxon>
        <taxon>Trombidiformes</taxon>
        <taxon>Prostigmata</taxon>
        <taxon>Anystina</taxon>
        <taxon>Parasitengona</taxon>
        <taxon>Trombiculoidea</taxon>
        <taxon>Trombiculidae</taxon>
        <taxon>Leptotrombidium</taxon>
    </lineage>
</organism>
<dbReference type="STRING" id="299467.A0A443SW80"/>
<proteinExistence type="predicted"/>
<dbReference type="Proteomes" id="UP000288716">
    <property type="component" value="Unassembled WGS sequence"/>
</dbReference>
<protein>
    <submittedName>
        <fullName evidence="1">Serine/threonine-protein phosphatase 6 catalytic subunit-like protein</fullName>
    </submittedName>
</protein>